<evidence type="ECO:0000313" key="1">
    <source>
        <dbReference type="EMBL" id="AIF05277.1"/>
    </source>
</evidence>
<sequence>MKYLLFSIFAVLLIGIQVPVSFAAEYAQVLTTDGGTLDIGIYTMPEVPNTEETTKIKIHFLQLNSEAKQEHIDYWTSVSKDGNYISEPSSVKHTNPGTVTVSVVFPEDGSYNIDVGVEGILFQVIPVEIASFTVDIGQPTQTEASEIPAWIKNNAGWWATDQIDDSSFLQGIQYLIKEGIMVIPPTETLEPSGSQEVPEWVKNTAGWWANDEIDDDTFVNAITYLIQQGLIQV</sequence>
<accession>A0A075GSQ5</accession>
<name>A0A075GSQ5_9ARCH</name>
<evidence type="ECO:0008006" key="2">
    <source>
        <dbReference type="Google" id="ProtNLM"/>
    </source>
</evidence>
<proteinExistence type="predicted"/>
<dbReference type="AlphaFoldDB" id="A0A075GSQ5"/>
<reference evidence="1" key="1">
    <citation type="journal article" date="2014" name="Genome Biol. Evol.">
        <title>Pangenome evidence for extensive interdomain horizontal transfer affecting lineage core and shell genes in uncultured planktonic thaumarchaeota and euryarchaeota.</title>
        <authorList>
            <person name="Deschamps P."/>
            <person name="Zivanovic Y."/>
            <person name="Moreira D."/>
            <person name="Rodriguez-Valera F."/>
            <person name="Lopez-Garcia P."/>
        </authorList>
    </citation>
    <scope>NUCLEOTIDE SEQUENCE</scope>
</reference>
<dbReference type="EMBL" id="KF900734">
    <property type="protein sequence ID" value="AIF05277.1"/>
    <property type="molecule type" value="Genomic_DNA"/>
</dbReference>
<protein>
    <recommendedName>
        <fullName evidence="2">Blue (Type1) copper domain-containing protein</fullName>
    </recommendedName>
</protein>
<organism evidence="1">
    <name type="scientific">uncultured marine thaumarchaeote KM3_181_D10</name>
    <dbReference type="NCBI Taxonomy" id="1456064"/>
    <lineage>
        <taxon>Archaea</taxon>
        <taxon>Nitrososphaerota</taxon>
        <taxon>environmental samples</taxon>
    </lineage>
</organism>